<reference evidence="6 7" key="1">
    <citation type="submission" date="2024-01" db="EMBL/GenBank/DDBJ databases">
        <title>A draft genome for a cacao thread blight-causing isolate of Paramarasmius palmivorus.</title>
        <authorList>
            <person name="Baruah I.K."/>
            <person name="Bukari Y."/>
            <person name="Amoako-Attah I."/>
            <person name="Meinhardt L.W."/>
            <person name="Bailey B.A."/>
            <person name="Cohen S.P."/>
        </authorList>
    </citation>
    <scope>NUCLEOTIDE SEQUENCE [LARGE SCALE GENOMIC DNA]</scope>
    <source>
        <strain evidence="6 7">GH-12</strain>
    </source>
</reference>
<dbReference type="SUPFAM" id="SSF53335">
    <property type="entry name" value="S-adenosyl-L-methionine-dependent methyltransferases"/>
    <property type="match status" value="1"/>
</dbReference>
<evidence type="ECO:0000259" key="4">
    <source>
        <dbReference type="Pfam" id="PF00891"/>
    </source>
</evidence>
<accession>A0AAW0B768</accession>
<dbReference type="Gene3D" id="1.10.10.10">
    <property type="entry name" value="Winged helix-like DNA-binding domain superfamily/Winged helix DNA-binding domain"/>
    <property type="match status" value="1"/>
</dbReference>
<dbReference type="GO" id="GO:0032259">
    <property type="term" value="P:methylation"/>
    <property type="evidence" value="ECO:0007669"/>
    <property type="project" value="UniProtKB-KW"/>
</dbReference>
<protein>
    <recommendedName>
        <fullName evidence="8">O-methyltransferase domain-containing protein</fullName>
    </recommendedName>
</protein>
<proteinExistence type="predicted"/>
<dbReference type="PANTHER" id="PTHR43712">
    <property type="entry name" value="PUTATIVE (AFU_ORTHOLOGUE AFUA_4G14580)-RELATED"/>
    <property type="match status" value="1"/>
</dbReference>
<dbReference type="EMBL" id="JAYKXP010000173">
    <property type="protein sequence ID" value="KAK7021286.1"/>
    <property type="molecule type" value="Genomic_DNA"/>
</dbReference>
<dbReference type="PROSITE" id="PS51683">
    <property type="entry name" value="SAM_OMT_II"/>
    <property type="match status" value="1"/>
</dbReference>
<evidence type="ECO:0000256" key="1">
    <source>
        <dbReference type="ARBA" id="ARBA00022603"/>
    </source>
</evidence>
<dbReference type="Gene3D" id="3.40.50.150">
    <property type="entry name" value="Vaccinia Virus protein VP39"/>
    <property type="match status" value="1"/>
</dbReference>
<organism evidence="6 7">
    <name type="scientific">Paramarasmius palmivorus</name>
    <dbReference type="NCBI Taxonomy" id="297713"/>
    <lineage>
        <taxon>Eukaryota</taxon>
        <taxon>Fungi</taxon>
        <taxon>Dikarya</taxon>
        <taxon>Basidiomycota</taxon>
        <taxon>Agaricomycotina</taxon>
        <taxon>Agaricomycetes</taxon>
        <taxon>Agaricomycetidae</taxon>
        <taxon>Agaricales</taxon>
        <taxon>Marasmiineae</taxon>
        <taxon>Marasmiaceae</taxon>
        <taxon>Paramarasmius</taxon>
    </lineage>
</organism>
<evidence type="ECO:0000313" key="7">
    <source>
        <dbReference type="Proteomes" id="UP001383192"/>
    </source>
</evidence>
<dbReference type="GO" id="GO:0008171">
    <property type="term" value="F:O-methyltransferase activity"/>
    <property type="evidence" value="ECO:0007669"/>
    <property type="project" value="InterPro"/>
</dbReference>
<dbReference type="PANTHER" id="PTHR43712:SF2">
    <property type="entry name" value="O-METHYLTRANSFERASE CICE"/>
    <property type="match status" value="1"/>
</dbReference>
<keyword evidence="7" id="KW-1185">Reference proteome</keyword>
<evidence type="ECO:0008006" key="8">
    <source>
        <dbReference type="Google" id="ProtNLM"/>
    </source>
</evidence>
<evidence type="ECO:0000259" key="5">
    <source>
        <dbReference type="Pfam" id="PF08100"/>
    </source>
</evidence>
<dbReference type="InterPro" id="IPR012967">
    <property type="entry name" value="COMT_dimerisation"/>
</dbReference>
<feature type="domain" description="O-methyltransferase C-terminal" evidence="4">
    <location>
        <begin position="160"/>
        <end position="371"/>
    </location>
</feature>
<dbReference type="InterPro" id="IPR029063">
    <property type="entry name" value="SAM-dependent_MTases_sf"/>
</dbReference>
<dbReference type="Pfam" id="PF08100">
    <property type="entry name" value="Dimerisation"/>
    <property type="match status" value="1"/>
</dbReference>
<evidence type="ECO:0000256" key="2">
    <source>
        <dbReference type="ARBA" id="ARBA00022679"/>
    </source>
</evidence>
<dbReference type="InterPro" id="IPR036388">
    <property type="entry name" value="WH-like_DNA-bd_sf"/>
</dbReference>
<gene>
    <name evidence="6" type="ORF">VNI00_017461</name>
</gene>
<dbReference type="AlphaFoldDB" id="A0AAW0B768"/>
<dbReference type="InterPro" id="IPR036390">
    <property type="entry name" value="WH_DNA-bd_sf"/>
</dbReference>
<keyword evidence="3" id="KW-0949">S-adenosyl-L-methionine</keyword>
<sequence length="395" mass="44181">METGHIAPNLDSIDQGPFDSVALDDVPERLTQAAQLVEAACTRLIYSVSRPGTVLLSKVDMHVEVACLSAVIYAGIPDLLVDKPEGMHVSQLSELSEFTAGVDKLERVMRLLASKHVFRQACSSETRRLCSQPAQYQTGIHSRYFSASARLGQALNMPGGYNETAFHQATGYELFEYYGLPENKDKERRFQRSAAGWDEIYGIGYLSKVYPWEKQPSGATLCDVGGGNGHVTMGPIKIYPHLKLVVQDQPNVLQLAREFWTNKYPKALEDKRVDFVPLDFMKDTPVEGCDDVLLSQKRSNVRNAMKPGSRVVIQEVVVRKALTSEGAAKGRWPSWGPSEVHMYELDILMMELYDAKERTLEEFVELGTQSGLEFKEMYPAGDMALIEFSPVLNEF</sequence>
<dbReference type="PIRSF" id="PIRSF005739">
    <property type="entry name" value="O-mtase"/>
    <property type="match status" value="1"/>
</dbReference>
<dbReference type="InterPro" id="IPR016461">
    <property type="entry name" value="COMT-like"/>
</dbReference>
<comment type="caution">
    <text evidence="6">The sequence shown here is derived from an EMBL/GenBank/DDBJ whole genome shotgun (WGS) entry which is preliminary data.</text>
</comment>
<feature type="domain" description="O-methyltransferase dimerisation" evidence="5">
    <location>
        <begin position="60"/>
        <end position="125"/>
    </location>
</feature>
<keyword evidence="1" id="KW-0489">Methyltransferase</keyword>
<dbReference type="InterPro" id="IPR001077">
    <property type="entry name" value="COMT_C"/>
</dbReference>
<keyword evidence="2" id="KW-0808">Transferase</keyword>
<name>A0AAW0B768_9AGAR</name>
<dbReference type="Pfam" id="PF00891">
    <property type="entry name" value="Methyltransf_2"/>
    <property type="match status" value="1"/>
</dbReference>
<evidence type="ECO:0000313" key="6">
    <source>
        <dbReference type="EMBL" id="KAK7021286.1"/>
    </source>
</evidence>
<evidence type="ECO:0000256" key="3">
    <source>
        <dbReference type="ARBA" id="ARBA00022691"/>
    </source>
</evidence>
<dbReference type="Proteomes" id="UP001383192">
    <property type="component" value="Unassembled WGS sequence"/>
</dbReference>
<dbReference type="SUPFAM" id="SSF46785">
    <property type="entry name" value="Winged helix' DNA-binding domain"/>
    <property type="match status" value="1"/>
</dbReference>